<proteinExistence type="predicted"/>
<comment type="caution">
    <text evidence="2">The sequence shown here is derived from an EMBL/GenBank/DDBJ whole genome shotgun (WGS) entry which is preliminary data.</text>
</comment>
<evidence type="ECO:0000313" key="2">
    <source>
        <dbReference type="EMBL" id="KAF0325370.1"/>
    </source>
</evidence>
<evidence type="ECO:0000259" key="1">
    <source>
        <dbReference type="Pfam" id="PF20183"/>
    </source>
</evidence>
<dbReference type="EMBL" id="WOWK01000037">
    <property type="protein sequence ID" value="KAF0325370.1"/>
    <property type="molecule type" value="Genomic_DNA"/>
</dbReference>
<dbReference type="AlphaFoldDB" id="A0A8H3WFI9"/>
<feature type="domain" description="DUF6546" evidence="1">
    <location>
        <begin position="289"/>
        <end position="518"/>
    </location>
</feature>
<organism evidence="2 3">
    <name type="scientific">Colletotrichum asianum</name>
    <dbReference type="NCBI Taxonomy" id="702518"/>
    <lineage>
        <taxon>Eukaryota</taxon>
        <taxon>Fungi</taxon>
        <taxon>Dikarya</taxon>
        <taxon>Ascomycota</taxon>
        <taxon>Pezizomycotina</taxon>
        <taxon>Sordariomycetes</taxon>
        <taxon>Hypocreomycetidae</taxon>
        <taxon>Glomerellales</taxon>
        <taxon>Glomerellaceae</taxon>
        <taxon>Colletotrichum</taxon>
        <taxon>Colletotrichum gloeosporioides species complex</taxon>
    </lineage>
</organism>
<dbReference type="Proteomes" id="UP000434172">
    <property type="component" value="Unassembled WGS sequence"/>
</dbReference>
<name>A0A8H3WFI9_9PEZI</name>
<reference evidence="2 3" key="1">
    <citation type="submission" date="2019-12" db="EMBL/GenBank/DDBJ databases">
        <title>A genome sequence resource for the geographically widespread anthracnose pathogen Colletotrichum asianum.</title>
        <authorList>
            <person name="Meng Y."/>
        </authorList>
    </citation>
    <scope>NUCLEOTIDE SEQUENCE [LARGE SCALE GENOMIC DNA]</scope>
    <source>
        <strain evidence="2 3">ICMP 18580</strain>
    </source>
</reference>
<dbReference type="InterPro" id="IPR046676">
    <property type="entry name" value="DUF6546"/>
</dbReference>
<dbReference type="Pfam" id="PF20183">
    <property type="entry name" value="DUF6546"/>
    <property type="match status" value="1"/>
</dbReference>
<evidence type="ECO:0000313" key="3">
    <source>
        <dbReference type="Proteomes" id="UP000434172"/>
    </source>
</evidence>
<keyword evidence="3" id="KW-1185">Reference proteome</keyword>
<gene>
    <name evidence="2" type="ORF">GQ607_007404</name>
</gene>
<sequence length="536" mass="61730">MPLHPRNFRPQRRDAQIYSQLHWYTLPYEIRIMVLGHLANHNVQNAERASWSSVCAEWRDFFETRAFACLTLKRVDDIRDFGRLGRHLRDKVKRVRLHVPLNRYDCTRCDEPEDTQETIANNMAFSGLLLALLNILASWQRREDGGLALEISAASPSDTQHYFASFRTTREFLDNIICHFYERCPMKPLNIRGAKQRILGNSLDLYTASNPPERIYRGLKLGTEGLRVPVITQFIVNRESRRALSEEAIKRVFEYLPSLKTVTWEPWSGTVAESQRSRELANLALLANLPATVKELTLWECWQDPTDTEHEHADASQERPAGWHASLWRGEEERTSPQFSTSQLMDVVAAEPMTGHRRMALTTAYACRNLSSFNAAGIIDATEFFQNLVFLAEAQPRLAWSNLTTIALKTPQVLRTDTREGLFRTAGDAAALVPRLQVMELWDVTANAGAVFRFRVFELEAELVLETTMGAELSDEVRQLWVKMALQQRGKQMVVRVRVLDEDAMRGSRKGFFQRLRLLDPAQMREWNTFKLYESI</sequence>
<protein>
    <submittedName>
        <fullName evidence="2">F-box domain-containing protein</fullName>
    </submittedName>
</protein>
<dbReference type="OrthoDB" id="3728558at2759"/>
<accession>A0A8H3WFI9</accession>